<feature type="binding site" evidence="11">
    <location>
        <position position="56"/>
    </location>
    <ligand>
        <name>substrate</name>
    </ligand>
</feature>
<dbReference type="PRINTS" id="PR01100">
    <property type="entry name" value="SHIKIMTKNASE"/>
</dbReference>
<dbReference type="PROSITE" id="PS01128">
    <property type="entry name" value="SHIKIMATE_KINASE"/>
    <property type="match status" value="1"/>
</dbReference>
<keyword evidence="5 11" id="KW-0808">Transferase</keyword>
<feature type="binding site" evidence="11">
    <location>
        <position position="134"/>
    </location>
    <ligand>
        <name>substrate</name>
    </ligand>
</feature>
<evidence type="ECO:0000256" key="4">
    <source>
        <dbReference type="ARBA" id="ARBA00022605"/>
    </source>
</evidence>
<dbReference type="PANTHER" id="PTHR21087">
    <property type="entry name" value="SHIKIMATE KINASE"/>
    <property type="match status" value="1"/>
</dbReference>
<dbReference type="InterPro" id="IPR027417">
    <property type="entry name" value="P-loop_NTPase"/>
</dbReference>
<dbReference type="EMBL" id="JAFREM010000004">
    <property type="protein sequence ID" value="MBO1305239.1"/>
    <property type="molecule type" value="Genomic_DNA"/>
</dbReference>
<evidence type="ECO:0000256" key="11">
    <source>
        <dbReference type="HAMAP-Rule" id="MF_00109"/>
    </source>
</evidence>
<dbReference type="CDD" id="cd00464">
    <property type="entry name" value="SK"/>
    <property type="match status" value="1"/>
</dbReference>
<keyword evidence="11" id="KW-0460">Magnesium</keyword>
<dbReference type="EC" id="2.7.1.71" evidence="3 11"/>
<evidence type="ECO:0000313" key="13">
    <source>
        <dbReference type="Proteomes" id="UP000664601"/>
    </source>
</evidence>
<dbReference type="Gene3D" id="3.40.50.300">
    <property type="entry name" value="P-loop containing nucleotide triphosphate hydrolases"/>
    <property type="match status" value="1"/>
</dbReference>
<keyword evidence="4 11" id="KW-0028">Amino-acid biosynthesis</keyword>
<protein>
    <recommendedName>
        <fullName evidence="3 11">Shikimate kinase</fullName>
        <shortName evidence="11">SK</shortName>
        <ecNumber evidence="3 11">2.7.1.71</ecNumber>
    </recommendedName>
</protein>
<feature type="binding site" evidence="11">
    <location>
        <position position="151"/>
    </location>
    <ligand>
        <name>ATP</name>
        <dbReference type="ChEBI" id="CHEBI:30616"/>
    </ligand>
</feature>
<evidence type="ECO:0000256" key="5">
    <source>
        <dbReference type="ARBA" id="ARBA00022679"/>
    </source>
</evidence>
<feature type="binding site" evidence="11">
    <location>
        <position position="116"/>
    </location>
    <ligand>
        <name>ATP</name>
        <dbReference type="ChEBI" id="CHEBI:30616"/>
    </ligand>
</feature>
<feature type="binding site" evidence="11">
    <location>
        <position position="77"/>
    </location>
    <ligand>
        <name>substrate</name>
    </ligand>
</feature>
<evidence type="ECO:0000256" key="6">
    <source>
        <dbReference type="ARBA" id="ARBA00022741"/>
    </source>
</evidence>
<name>A0ABS3L9X3_9ENTE</name>
<feature type="binding site" evidence="11">
    <location>
        <begin position="11"/>
        <end position="16"/>
    </location>
    <ligand>
        <name>ATP</name>
        <dbReference type="ChEBI" id="CHEBI:30616"/>
    </ligand>
</feature>
<accession>A0ABS3L9X3</accession>
<dbReference type="RefSeq" id="WP_207672169.1">
    <property type="nucleotide sequence ID" value="NZ_JAFREM010000004.1"/>
</dbReference>
<dbReference type="InterPro" id="IPR023000">
    <property type="entry name" value="Shikimate_kinase_CS"/>
</dbReference>
<comment type="catalytic activity">
    <reaction evidence="10 11">
        <text>shikimate + ATP = 3-phosphoshikimate + ADP + H(+)</text>
        <dbReference type="Rhea" id="RHEA:13121"/>
        <dbReference type="ChEBI" id="CHEBI:15378"/>
        <dbReference type="ChEBI" id="CHEBI:30616"/>
        <dbReference type="ChEBI" id="CHEBI:36208"/>
        <dbReference type="ChEBI" id="CHEBI:145989"/>
        <dbReference type="ChEBI" id="CHEBI:456216"/>
        <dbReference type="EC" id="2.7.1.71"/>
    </reaction>
</comment>
<proteinExistence type="inferred from homology"/>
<comment type="subunit">
    <text evidence="11">Monomer.</text>
</comment>
<evidence type="ECO:0000256" key="8">
    <source>
        <dbReference type="ARBA" id="ARBA00022840"/>
    </source>
</evidence>
<evidence type="ECO:0000256" key="9">
    <source>
        <dbReference type="ARBA" id="ARBA00023141"/>
    </source>
</evidence>
<feature type="binding site" evidence="11">
    <location>
        <position position="33"/>
    </location>
    <ligand>
        <name>substrate</name>
    </ligand>
</feature>
<evidence type="ECO:0000313" key="12">
    <source>
        <dbReference type="EMBL" id="MBO1305239.1"/>
    </source>
</evidence>
<comment type="pathway">
    <text evidence="1 11">Metabolic intermediate biosynthesis; chorismate biosynthesis; chorismate from D-erythrose 4-phosphate and phosphoenolpyruvate: step 5/7.</text>
</comment>
<evidence type="ECO:0000256" key="7">
    <source>
        <dbReference type="ARBA" id="ARBA00022777"/>
    </source>
</evidence>
<dbReference type="InterPro" id="IPR031322">
    <property type="entry name" value="Shikimate/glucono_kinase"/>
</dbReference>
<comment type="similarity">
    <text evidence="2 11">Belongs to the shikimate kinase family.</text>
</comment>
<dbReference type="HAMAP" id="MF_00109">
    <property type="entry name" value="Shikimate_kinase"/>
    <property type="match status" value="1"/>
</dbReference>
<comment type="caution">
    <text evidence="12">The sequence shown here is derived from an EMBL/GenBank/DDBJ whole genome shotgun (WGS) entry which is preliminary data.</text>
</comment>
<keyword evidence="11" id="KW-0479">Metal-binding</keyword>
<comment type="subcellular location">
    <subcellularLocation>
        <location evidence="11">Cytoplasm</location>
    </subcellularLocation>
</comment>
<keyword evidence="7 11" id="KW-0418">Kinase</keyword>
<keyword evidence="13" id="KW-1185">Reference proteome</keyword>
<keyword evidence="6 11" id="KW-0547">Nucleotide-binding</keyword>
<evidence type="ECO:0000256" key="3">
    <source>
        <dbReference type="ARBA" id="ARBA00012154"/>
    </source>
</evidence>
<keyword evidence="11" id="KW-0963">Cytoplasm</keyword>
<keyword evidence="9 11" id="KW-0057">Aromatic amino acid biosynthesis</keyword>
<reference evidence="12 13" key="1">
    <citation type="submission" date="2021-03" db="EMBL/GenBank/DDBJ databases">
        <title>Enterococcal diversity collection.</title>
        <authorList>
            <person name="Gilmore M.S."/>
            <person name="Schwartzman J."/>
            <person name="Van Tyne D."/>
            <person name="Martin M."/>
            <person name="Earl A.M."/>
            <person name="Manson A.L."/>
            <person name="Straub T."/>
            <person name="Salamzade R."/>
            <person name="Saavedra J."/>
            <person name="Lebreton F."/>
            <person name="Prichula J."/>
            <person name="Schaufler K."/>
            <person name="Gaca A."/>
            <person name="Sgardioli B."/>
            <person name="Wagenaar J."/>
            <person name="Strong T."/>
        </authorList>
    </citation>
    <scope>NUCLEOTIDE SEQUENCE [LARGE SCALE GENOMIC DNA]</scope>
    <source>
        <strain evidence="12 13">669A</strain>
    </source>
</reference>
<keyword evidence="8 11" id="KW-0067">ATP-binding</keyword>
<feature type="binding site" evidence="11">
    <location>
        <position position="15"/>
    </location>
    <ligand>
        <name>Mg(2+)</name>
        <dbReference type="ChEBI" id="CHEBI:18420"/>
    </ligand>
</feature>
<comment type="cofactor">
    <cofactor evidence="11">
        <name>Mg(2+)</name>
        <dbReference type="ChEBI" id="CHEBI:18420"/>
    </cofactor>
    <text evidence="11">Binds 1 Mg(2+) ion per subunit.</text>
</comment>
<dbReference type="SUPFAM" id="SSF52540">
    <property type="entry name" value="P-loop containing nucleoside triphosphate hydrolases"/>
    <property type="match status" value="1"/>
</dbReference>
<dbReference type="Proteomes" id="UP000664601">
    <property type="component" value="Unassembled WGS sequence"/>
</dbReference>
<evidence type="ECO:0000256" key="10">
    <source>
        <dbReference type="ARBA" id="ARBA00048567"/>
    </source>
</evidence>
<organism evidence="12 13">
    <name type="scientific">Candidatus Enterococcus moelleringii</name>
    <dbReference type="NCBI Taxonomy" id="2815325"/>
    <lineage>
        <taxon>Bacteria</taxon>
        <taxon>Bacillati</taxon>
        <taxon>Bacillota</taxon>
        <taxon>Bacilli</taxon>
        <taxon>Lactobacillales</taxon>
        <taxon>Enterococcaceae</taxon>
        <taxon>Enterococcus</taxon>
    </lineage>
</organism>
<dbReference type="Pfam" id="PF01202">
    <property type="entry name" value="SKI"/>
    <property type="match status" value="1"/>
</dbReference>
<sequence>MESIILIGFMGAGKTTISREVANLLNCQRVDMDDVLVERIGSISQYFEKHGEASFRQHETELLKEAITQKSVIATGGGVIMQEENQQVLADKKVIYLKADPEILIDRIRNDEENIRPNASNKDDSEIKHLFYSRERYYEQLAKITVDTTHRCPKEIAQEIIQHLA</sequence>
<gene>
    <name evidence="11" type="primary">aroK</name>
    <name evidence="12" type="ORF">JZO70_03635</name>
</gene>
<evidence type="ECO:0000256" key="1">
    <source>
        <dbReference type="ARBA" id="ARBA00004842"/>
    </source>
</evidence>
<dbReference type="GO" id="GO:0016301">
    <property type="term" value="F:kinase activity"/>
    <property type="evidence" value="ECO:0007669"/>
    <property type="project" value="UniProtKB-KW"/>
</dbReference>
<dbReference type="InterPro" id="IPR000623">
    <property type="entry name" value="Shikimate_kinase/TSH1"/>
</dbReference>
<dbReference type="PANTHER" id="PTHR21087:SF16">
    <property type="entry name" value="SHIKIMATE KINASE 1, CHLOROPLASTIC"/>
    <property type="match status" value="1"/>
</dbReference>
<evidence type="ECO:0000256" key="2">
    <source>
        <dbReference type="ARBA" id="ARBA00006997"/>
    </source>
</evidence>
<comment type="function">
    <text evidence="11">Catalyzes the specific phosphorylation of the 3-hydroxyl group of shikimic acid using ATP as a cosubstrate.</text>
</comment>